<organism evidence="1 2">
    <name type="scientific">Prunus dulcis</name>
    <name type="common">Almond</name>
    <name type="synonym">Amygdalus dulcis</name>
    <dbReference type="NCBI Taxonomy" id="3755"/>
    <lineage>
        <taxon>Eukaryota</taxon>
        <taxon>Viridiplantae</taxon>
        <taxon>Streptophyta</taxon>
        <taxon>Embryophyta</taxon>
        <taxon>Tracheophyta</taxon>
        <taxon>Spermatophyta</taxon>
        <taxon>Magnoliopsida</taxon>
        <taxon>eudicotyledons</taxon>
        <taxon>Gunneridae</taxon>
        <taxon>Pentapetalae</taxon>
        <taxon>rosids</taxon>
        <taxon>fabids</taxon>
        <taxon>Rosales</taxon>
        <taxon>Rosaceae</taxon>
        <taxon>Amygdaloideae</taxon>
        <taxon>Amygdaleae</taxon>
        <taxon>Prunus</taxon>
    </lineage>
</organism>
<dbReference type="PANTHER" id="PTHR11439">
    <property type="entry name" value="GAG-POL-RELATED RETROTRANSPOSON"/>
    <property type="match status" value="1"/>
</dbReference>
<proteinExistence type="predicted"/>
<dbReference type="CDD" id="cd09272">
    <property type="entry name" value="RNase_HI_RT_Ty1"/>
    <property type="match status" value="1"/>
</dbReference>
<dbReference type="EMBL" id="JAJFAZ020000001">
    <property type="protein sequence ID" value="KAI5348871.1"/>
    <property type="molecule type" value="Genomic_DNA"/>
</dbReference>
<protein>
    <recommendedName>
        <fullName evidence="3">Transposable element protein</fullName>
    </recommendedName>
</protein>
<evidence type="ECO:0000313" key="2">
    <source>
        <dbReference type="Proteomes" id="UP001054821"/>
    </source>
</evidence>
<dbReference type="PANTHER" id="PTHR11439:SF467">
    <property type="entry name" value="INTEGRASE CATALYTIC DOMAIN-CONTAINING PROTEIN"/>
    <property type="match status" value="1"/>
</dbReference>
<accession>A0AAD4WV07</accession>
<reference evidence="1 2" key="1">
    <citation type="journal article" date="2022" name="G3 (Bethesda)">
        <title>Whole-genome sequence and methylome profiling of the almond [Prunus dulcis (Mill.) D.A. Webb] cultivar 'Nonpareil'.</title>
        <authorList>
            <person name="D'Amico-Willman K.M."/>
            <person name="Ouma W.Z."/>
            <person name="Meulia T."/>
            <person name="Sideli G.M."/>
            <person name="Gradziel T.M."/>
            <person name="Fresnedo-Ramirez J."/>
        </authorList>
    </citation>
    <scope>NUCLEOTIDE SEQUENCE [LARGE SCALE GENOMIC DNA]</scope>
    <source>
        <strain evidence="1">Clone GOH B32 T37-40</strain>
    </source>
</reference>
<comment type="caution">
    <text evidence="1">The sequence shown here is derived from an EMBL/GenBank/DDBJ whole genome shotgun (WGS) entry which is preliminary data.</text>
</comment>
<dbReference type="Proteomes" id="UP001054821">
    <property type="component" value="Chromosome 1"/>
</dbReference>
<keyword evidence="2" id="KW-1185">Reference proteome</keyword>
<evidence type="ECO:0000313" key="1">
    <source>
        <dbReference type="EMBL" id="KAI5348871.1"/>
    </source>
</evidence>
<name>A0AAD4WV07_PRUDU</name>
<gene>
    <name evidence="1" type="ORF">L3X38_001758</name>
</gene>
<sequence length="150" mass="17001">MSDKPYASLVGSLMYAQVCTRSDIAFSISVLGRFQSNPRQAHWIAGKRVMRYLQRTKDYKLVYKRSDRLEVEGYADANFTGCKDDLKSTSGYVFLFARATISWRSNKQPLTVASTILAEFLACYEATTEAMWLKNFITSLGVVESIQQPI</sequence>
<dbReference type="AlphaFoldDB" id="A0AAD4WV07"/>
<evidence type="ECO:0008006" key="3">
    <source>
        <dbReference type="Google" id="ProtNLM"/>
    </source>
</evidence>